<feature type="region of interest" description="Disordered" evidence="1">
    <location>
        <begin position="84"/>
        <end position="106"/>
    </location>
</feature>
<gene>
    <name evidence="2" type="ORF">Clacol_007231</name>
</gene>
<dbReference type="PANTHER" id="PTHR31200">
    <property type="entry name" value="INO80 COMPLEX SUBUNIT C"/>
    <property type="match status" value="1"/>
</dbReference>
<evidence type="ECO:0000256" key="1">
    <source>
        <dbReference type="SAM" id="MobiDB-lite"/>
    </source>
</evidence>
<dbReference type="AlphaFoldDB" id="A0AAV5AJW6"/>
<accession>A0AAV5AJW6</accession>
<sequence length="158" mass="17530">MSGANGLIPVLSLAFNHTNYGVMPPKGKKKVPVTPAEGSVPPHTPTLGESLSYLHSPRPFKNPYYTKNASRRTKGLKYVLAAEREKTKQEREKQKETDIDADMEVDNQYGHEEMPTYTSIEASPSVLPPKRYCDITGLESPDTEKAYLALRGVNPVVK</sequence>
<evidence type="ECO:0000313" key="2">
    <source>
        <dbReference type="EMBL" id="GJJ12984.1"/>
    </source>
</evidence>
<evidence type="ECO:0008006" key="4">
    <source>
        <dbReference type="Google" id="ProtNLM"/>
    </source>
</evidence>
<proteinExistence type="predicted"/>
<dbReference type="EMBL" id="BPWL01000008">
    <property type="protein sequence ID" value="GJJ12984.1"/>
    <property type="molecule type" value="Genomic_DNA"/>
</dbReference>
<dbReference type="PANTHER" id="PTHR31200:SF1">
    <property type="entry name" value="INO80 COMPLEX SUBUNIT C"/>
    <property type="match status" value="1"/>
</dbReference>
<reference evidence="2" key="1">
    <citation type="submission" date="2021-10" db="EMBL/GenBank/DDBJ databases">
        <title>De novo Genome Assembly of Clathrus columnatus (Basidiomycota, Fungi) Using Illumina and Nanopore Sequence Data.</title>
        <authorList>
            <person name="Ogiso-Tanaka E."/>
            <person name="Itagaki H."/>
            <person name="Hosoya T."/>
            <person name="Hosaka K."/>
        </authorList>
    </citation>
    <scope>NUCLEOTIDE SEQUENCE</scope>
    <source>
        <strain evidence="2">MO-923</strain>
    </source>
</reference>
<organism evidence="2 3">
    <name type="scientific">Clathrus columnatus</name>
    <dbReference type="NCBI Taxonomy" id="1419009"/>
    <lineage>
        <taxon>Eukaryota</taxon>
        <taxon>Fungi</taxon>
        <taxon>Dikarya</taxon>
        <taxon>Basidiomycota</taxon>
        <taxon>Agaricomycotina</taxon>
        <taxon>Agaricomycetes</taxon>
        <taxon>Phallomycetidae</taxon>
        <taxon>Phallales</taxon>
        <taxon>Clathraceae</taxon>
        <taxon>Clathrus</taxon>
    </lineage>
</organism>
<comment type="caution">
    <text evidence="2">The sequence shown here is derived from an EMBL/GenBank/DDBJ whole genome shotgun (WGS) entry which is preliminary data.</text>
</comment>
<name>A0AAV5AJW6_9AGAM</name>
<feature type="region of interest" description="Disordered" evidence="1">
    <location>
        <begin position="26"/>
        <end position="53"/>
    </location>
</feature>
<dbReference type="InterPro" id="IPR029525">
    <property type="entry name" value="INO80C/Ies6"/>
</dbReference>
<dbReference type="GO" id="GO:0006338">
    <property type="term" value="P:chromatin remodeling"/>
    <property type="evidence" value="ECO:0007669"/>
    <property type="project" value="InterPro"/>
</dbReference>
<protein>
    <recommendedName>
        <fullName evidence="4">Vps72/YL1 C-terminal domain-containing protein</fullName>
    </recommendedName>
</protein>
<dbReference type="GO" id="GO:0031011">
    <property type="term" value="C:Ino80 complex"/>
    <property type="evidence" value="ECO:0007669"/>
    <property type="project" value="InterPro"/>
</dbReference>
<evidence type="ECO:0000313" key="3">
    <source>
        <dbReference type="Proteomes" id="UP001050691"/>
    </source>
</evidence>
<feature type="compositionally biased region" description="Basic and acidic residues" evidence="1">
    <location>
        <begin position="84"/>
        <end position="98"/>
    </location>
</feature>
<keyword evidence="3" id="KW-1185">Reference proteome</keyword>
<dbReference type="Proteomes" id="UP001050691">
    <property type="component" value="Unassembled WGS sequence"/>
</dbReference>